<reference evidence="1" key="1">
    <citation type="journal article" date="2020" name="Stud. Mycol.">
        <title>101 Dothideomycetes genomes: a test case for predicting lifestyles and emergence of pathogens.</title>
        <authorList>
            <person name="Haridas S."/>
            <person name="Albert R."/>
            <person name="Binder M."/>
            <person name="Bloem J."/>
            <person name="Labutti K."/>
            <person name="Salamov A."/>
            <person name="Andreopoulos B."/>
            <person name="Baker S."/>
            <person name="Barry K."/>
            <person name="Bills G."/>
            <person name="Bluhm B."/>
            <person name="Cannon C."/>
            <person name="Castanera R."/>
            <person name="Culley D."/>
            <person name="Daum C."/>
            <person name="Ezra D."/>
            <person name="Gonzalez J."/>
            <person name="Henrissat B."/>
            <person name="Kuo A."/>
            <person name="Liang C."/>
            <person name="Lipzen A."/>
            <person name="Lutzoni F."/>
            <person name="Magnuson J."/>
            <person name="Mondo S."/>
            <person name="Nolan M."/>
            <person name="Ohm R."/>
            <person name="Pangilinan J."/>
            <person name="Park H.-J."/>
            <person name="Ramirez L."/>
            <person name="Alfaro M."/>
            <person name="Sun H."/>
            <person name="Tritt A."/>
            <person name="Yoshinaga Y."/>
            <person name="Zwiers L.-H."/>
            <person name="Turgeon B."/>
            <person name="Goodwin S."/>
            <person name="Spatafora J."/>
            <person name="Crous P."/>
            <person name="Grigoriev I."/>
        </authorList>
    </citation>
    <scope>NUCLEOTIDE SEQUENCE</scope>
    <source>
        <strain evidence="1">CBS 480.64</strain>
    </source>
</reference>
<accession>A0A6A7C3C9</accession>
<organism evidence="1 2">
    <name type="scientific">Piedraia hortae CBS 480.64</name>
    <dbReference type="NCBI Taxonomy" id="1314780"/>
    <lineage>
        <taxon>Eukaryota</taxon>
        <taxon>Fungi</taxon>
        <taxon>Dikarya</taxon>
        <taxon>Ascomycota</taxon>
        <taxon>Pezizomycotina</taxon>
        <taxon>Dothideomycetes</taxon>
        <taxon>Dothideomycetidae</taxon>
        <taxon>Capnodiales</taxon>
        <taxon>Piedraiaceae</taxon>
        <taxon>Piedraia</taxon>
    </lineage>
</organism>
<sequence>MCSSLRDGGICPRESRAALHKRGAKLKPATTISLSNRVKSTSLSVSQTLISHKPSFYPLSSSGSSMIVAAAVVVHVGLRCTRLITLWLPGFANRRCIMHEIFAIFSISFYTNRSSPFRPITSPEWLVIRVFQSHPQDVLDSSRAYDSSRVEVSTSTSKRHPPYYP</sequence>
<evidence type="ECO:0000313" key="1">
    <source>
        <dbReference type="EMBL" id="KAF2861757.1"/>
    </source>
</evidence>
<keyword evidence="2" id="KW-1185">Reference proteome</keyword>
<dbReference type="AlphaFoldDB" id="A0A6A7C3C9"/>
<dbReference type="Proteomes" id="UP000799421">
    <property type="component" value="Unassembled WGS sequence"/>
</dbReference>
<name>A0A6A7C3C9_9PEZI</name>
<evidence type="ECO:0000313" key="2">
    <source>
        <dbReference type="Proteomes" id="UP000799421"/>
    </source>
</evidence>
<protein>
    <submittedName>
        <fullName evidence="1">Uncharacterized protein</fullName>
    </submittedName>
</protein>
<proteinExistence type="predicted"/>
<dbReference type="EMBL" id="MU005970">
    <property type="protein sequence ID" value="KAF2861757.1"/>
    <property type="molecule type" value="Genomic_DNA"/>
</dbReference>
<gene>
    <name evidence="1" type="ORF">K470DRAFT_29734</name>
</gene>